<gene>
    <name evidence="5" type="ORF">GGR22_003113</name>
</gene>
<organism evidence="5 6">
    <name type="scientific">Flavobacterium gossypii</name>
    <dbReference type="NCBI Taxonomy" id="1646119"/>
    <lineage>
        <taxon>Bacteria</taxon>
        <taxon>Pseudomonadati</taxon>
        <taxon>Bacteroidota</taxon>
        <taxon>Flavobacteriia</taxon>
        <taxon>Flavobacteriales</taxon>
        <taxon>Flavobacteriaceae</taxon>
        <taxon>Flavobacterium</taxon>
    </lineage>
</organism>
<dbReference type="EMBL" id="JACJIS010000004">
    <property type="protein sequence ID" value="MBA9074936.1"/>
    <property type="molecule type" value="Genomic_DNA"/>
</dbReference>
<keyword evidence="6" id="KW-1185">Reference proteome</keyword>
<reference evidence="5 6" key="1">
    <citation type="submission" date="2020-08" db="EMBL/GenBank/DDBJ databases">
        <title>Genomic Encyclopedia of Type Strains, Phase IV (KMG-IV): sequencing the most valuable type-strain genomes for metagenomic binning, comparative biology and taxonomic classification.</title>
        <authorList>
            <person name="Goeker M."/>
        </authorList>
    </citation>
    <scope>NUCLEOTIDE SEQUENCE [LARGE SCALE GENOMIC DNA]</scope>
    <source>
        <strain evidence="5 6">DSM 100397</strain>
    </source>
</reference>
<proteinExistence type="predicted"/>
<dbReference type="Gene3D" id="3.20.20.370">
    <property type="entry name" value="Glycoside hydrolase/deacetylase"/>
    <property type="match status" value="1"/>
</dbReference>
<name>A0ABR6DT99_9FLAO</name>
<evidence type="ECO:0000313" key="6">
    <source>
        <dbReference type="Proteomes" id="UP000555003"/>
    </source>
</evidence>
<sequence length="311" mass="36513">MKLNIKAILLAVFLFQSVFAQAQKQVAITIDDVPNTKKFQQDRFKAQLLKKLDSMQLPVAIFINEGKIYATDSVSKNFQLLNDWAKRKYVTLGNHTFSHPRYSDVGFDAFTSDIDKGESITRELAKKLGKPLKHFRFPFNDLGKDSLQRNEIENYLAQKDYQITPFTVESTDWAFDIAYEYYLAKGDKANAKIIGEKYVSKTIEIFDFFEAQSELQFHRQISQIYLCHDNSLNADYLPKIIRLLKAKKYTFISLDEALKDKVYQQKNNYHKKWGISWFYRWMTSQGEISRVMKKEPNNEEIEKLYPTLLKQ</sequence>
<protein>
    <submittedName>
        <fullName evidence="5">Peptidoglycan/xylan/chitin deacetylase (PgdA/CDA1 family)</fullName>
    </submittedName>
</protein>
<evidence type="ECO:0000259" key="4">
    <source>
        <dbReference type="PROSITE" id="PS51677"/>
    </source>
</evidence>
<dbReference type="Pfam" id="PF01522">
    <property type="entry name" value="Polysacc_deac_1"/>
    <property type="match status" value="1"/>
</dbReference>
<dbReference type="PANTHER" id="PTHR10587">
    <property type="entry name" value="GLYCOSYL TRANSFERASE-RELATED"/>
    <property type="match status" value="1"/>
</dbReference>
<dbReference type="InterPro" id="IPR002509">
    <property type="entry name" value="NODB_dom"/>
</dbReference>
<feature type="signal peptide" evidence="3">
    <location>
        <begin position="1"/>
        <end position="22"/>
    </location>
</feature>
<dbReference type="InterPro" id="IPR011330">
    <property type="entry name" value="Glyco_hydro/deAcase_b/a-brl"/>
</dbReference>
<keyword evidence="3" id="KW-0732">Signal</keyword>
<comment type="caution">
    <text evidence="5">The sequence shown here is derived from an EMBL/GenBank/DDBJ whole genome shotgun (WGS) entry which is preliminary data.</text>
</comment>
<evidence type="ECO:0000256" key="1">
    <source>
        <dbReference type="ARBA" id="ARBA00022723"/>
    </source>
</evidence>
<keyword evidence="1" id="KW-0479">Metal-binding</keyword>
<accession>A0ABR6DT99</accession>
<dbReference type="PANTHER" id="PTHR10587:SF133">
    <property type="entry name" value="CHITIN DEACETYLASE 1-RELATED"/>
    <property type="match status" value="1"/>
</dbReference>
<evidence type="ECO:0000313" key="5">
    <source>
        <dbReference type="EMBL" id="MBA9074936.1"/>
    </source>
</evidence>
<dbReference type="SUPFAM" id="SSF88713">
    <property type="entry name" value="Glycoside hydrolase/deacetylase"/>
    <property type="match status" value="1"/>
</dbReference>
<dbReference type="Proteomes" id="UP000555003">
    <property type="component" value="Unassembled WGS sequence"/>
</dbReference>
<feature type="chain" id="PRO_5045677410" evidence="3">
    <location>
        <begin position="23"/>
        <end position="311"/>
    </location>
</feature>
<keyword evidence="2" id="KW-0378">Hydrolase</keyword>
<dbReference type="PROSITE" id="PS51677">
    <property type="entry name" value="NODB"/>
    <property type="match status" value="1"/>
</dbReference>
<evidence type="ECO:0000256" key="2">
    <source>
        <dbReference type="ARBA" id="ARBA00022801"/>
    </source>
</evidence>
<dbReference type="InterPro" id="IPR050248">
    <property type="entry name" value="Polysacc_deacetylase_ArnD"/>
</dbReference>
<evidence type="ECO:0000256" key="3">
    <source>
        <dbReference type="SAM" id="SignalP"/>
    </source>
</evidence>
<feature type="domain" description="NodB homology" evidence="4">
    <location>
        <begin position="24"/>
        <end position="252"/>
    </location>
</feature>
<dbReference type="RefSeq" id="WP_182494357.1">
    <property type="nucleotide sequence ID" value="NZ_JACJIS010000004.1"/>
</dbReference>